<accession>A0A388M248</accession>
<proteinExistence type="predicted"/>
<dbReference type="Proteomes" id="UP000265515">
    <property type="component" value="Unassembled WGS sequence"/>
</dbReference>
<dbReference type="Pfam" id="PF13266">
    <property type="entry name" value="DUF4057"/>
    <property type="match status" value="1"/>
</dbReference>
<dbReference type="InterPro" id="IPR025131">
    <property type="entry name" value="DUF4057"/>
</dbReference>
<feature type="region of interest" description="Disordered" evidence="1">
    <location>
        <begin position="309"/>
        <end position="343"/>
    </location>
</feature>
<feature type="compositionally biased region" description="Basic and acidic residues" evidence="1">
    <location>
        <begin position="100"/>
        <end position="123"/>
    </location>
</feature>
<dbReference type="PANTHER" id="PTHR31132:SF13">
    <property type="entry name" value="N-LYSINE METHYLTRANSFERASE"/>
    <property type="match status" value="1"/>
</dbReference>
<comment type="caution">
    <text evidence="3">The sequence shown here is derived from an EMBL/GenBank/DDBJ whole genome shotgun (WGS) entry which is preliminary data.</text>
</comment>
<name>A0A388M248_CHABU</name>
<dbReference type="OrthoDB" id="1868458at2759"/>
<reference evidence="3 4" key="1">
    <citation type="journal article" date="2018" name="Cell">
        <title>The Chara Genome: Secondary Complexity and Implications for Plant Terrestrialization.</title>
        <authorList>
            <person name="Nishiyama T."/>
            <person name="Sakayama H."/>
            <person name="Vries J.D."/>
            <person name="Buschmann H."/>
            <person name="Saint-Marcoux D."/>
            <person name="Ullrich K.K."/>
            <person name="Haas F.B."/>
            <person name="Vanderstraeten L."/>
            <person name="Becker D."/>
            <person name="Lang D."/>
            <person name="Vosolsobe S."/>
            <person name="Rombauts S."/>
            <person name="Wilhelmsson P.K.I."/>
            <person name="Janitza P."/>
            <person name="Kern R."/>
            <person name="Heyl A."/>
            <person name="Rumpler F."/>
            <person name="Villalobos L.I.A.C."/>
            <person name="Clay J.M."/>
            <person name="Skokan R."/>
            <person name="Toyoda A."/>
            <person name="Suzuki Y."/>
            <person name="Kagoshima H."/>
            <person name="Schijlen E."/>
            <person name="Tajeshwar N."/>
            <person name="Catarino B."/>
            <person name="Hetherington A.J."/>
            <person name="Saltykova A."/>
            <person name="Bonnot C."/>
            <person name="Breuninger H."/>
            <person name="Symeonidi A."/>
            <person name="Radhakrishnan G.V."/>
            <person name="Van Nieuwerburgh F."/>
            <person name="Deforce D."/>
            <person name="Chang C."/>
            <person name="Karol K.G."/>
            <person name="Hedrich R."/>
            <person name="Ulvskov P."/>
            <person name="Glockner G."/>
            <person name="Delwiche C.F."/>
            <person name="Petrasek J."/>
            <person name="Van de Peer Y."/>
            <person name="Friml J."/>
            <person name="Beilby M."/>
            <person name="Dolan L."/>
            <person name="Kohara Y."/>
            <person name="Sugano S."/>
            <person name="Fujiyama A."/>
            <person name="Delaux P.-M."/>
            <person name="Quint M."/>
            <person name="TheiBen G."/>
            <person name="Hagemann M."/>
            <person name="Harholt J."/>
            <person name="Dunand C."/>
            <person name="Zachgo S."/>
            <person name="Langdale J."/>
            <person name="Maumus F."/>
            <person name="Straeten D.V.D."/>
            <person name="Gould S.B."/>
            <person name="Rensing S.A."/>
        </authorList>
    </citation>
    <scope>NUCLEOTIDE SEQUENCE [LARGE SCALE GENOMIC DNA]</scope>
    <source>
        <strain evidence="3 4">S276</strain>
    </source>
</reference>
<evidence type="ECO:0000256" key="1">
    <source>
        <dbReference type="SAM" id="MobiDB-lite"/>
    </source>
</evidence>
<gene>
    <name evidence="3" type="ORF">CBR_g48189</name>
</gene>
<feature type="region of interest" description="Disordered" evidence="1">
    <location>
        <begin position="34"/>
        <end position="150"/>
    </location>
</feature>
<protein>
    <recommendedName>
        <fullName evidence="2">DUF4057 domain-containing protein</fullName>
    </recommendedName>
</protein>
<dbReference type="PANTHER" id="PTHR31132">
    <property type="entry name" value="N-LYSINE METHYLTRANSFERASE"/>
    <property type="match status" value="1"/>
</dbReference>
<evidence type="ECO:0000313" key="4">
    <source>
        <dbReference type="Proteomes" id="UP000265515"/>
    </source>
</evidence>
<sequence>MLGRARNPPGGHTSHNIFEWCAGAATLPLHDSASRSTLAKPSADRIDVKEVVVDSDKDKEKDKNGGNGDGSQVEAANATSAVSERTENNTLTEKNTLTDNKTRTENQKRSESNKRNENSKRSENNVWNQNIIGSGGHSWDQGNDSGHHRSSVRTFKAGVSQIPFGTGAAPFEPEPHRGRLGSAVKQREMLGSGIFGEGPLNVSANAFANGMDQNLGNYITDRPSVRLHQPAGGMSQICLGSDQQDSTTPKRRLSFDHVAKQKELIGSFALPESPHGRRLSLTKAKEMNGSDIFGWPLALQEMSSLTLDGDHPKLNWQPQPADDTPSLDQKQHANPAGKENKNAACVDKIQQDTVGDSNQVEVVSSRKARETKLAELSGTNIFSEPTAAATASPDSRNGFVAPQPISDAKRREMIGNDIFANHKPVCRDCVGGVRKPPGGESSLSLF</sequence>
<feature type="domain" description="DUF4057" evidence="2">
    <location>
        <begin position="149"/>
        <end position="443"/>
    </location>
</feature>
<dbReference type="Gramene" id="GBG88658">
    <property type="protein sequence ID" value="GBG88658"/>
    <property type="gene ID" value="CBR_g48189"/>
</dbReference>
<feature type="region of interest" description="Disordered" evidence="1">
    <location>
        <begin position="384"/>
        <end position="407"/>
    </location>
</feature>
<feature type="compositionally biased region" description="Basic and acidic residues" evidence="1">
    <location>
        <begin position="42"/>
        <end position="64"/>
    </location>
</feature>
<organism evidence="3 4">
    <name type="scientific">Chara braunii</name>
    <name type="common">Braun's stonewort</name>
    <dbReference type="NCBI Taxonomy" id="69332"/>
    <lineage>
        <taxon>Eukaryota</taxon>
        <taxon>Viridiplantae</taxon>
        <taxon>Streptophyta</taxon>
        <taxon>Charophyceae</taxon>
        <taxon>Charales</taxon>
        <taxon>Characeae</taxon>
        <taxon>Chara</taxon>
    </lineage>
</organism>
<feature type="compositionally biased region" description="Low complexity" evidence="1">
    <location>
        <begin position="88"/>
        <end position="99"/>
    </location>
</feature>
<dbReference type="AlphaFoldDB" id="A0A388M248"/>
<evidence type="ECO:0000313" key="3">
    <source>
        <dbReference type="EMBL" id="GBG88658.1"/>
    </source>
</evidence>
<keyword evidence="4" id="KW-1185">Reference proteome</keyword>
<dbReference type="EMBL" id="BFEA01000687">
    <property type="protein sequence ID" value="GBG88658.1"/>
    <property type="molecule type" value="Genomic_DNA"/>
</dbReference>
<evidence type="ECO:0000259" key="2">
    <source>
        <dbReference type="Pfam" id="PF13266"/>
    </source>
</evidence>